<protein>
    <submittedName>
        <fullName evidence="2">Uncharacterized protein</fullName>
    </submittedName>
</protein>
<organism evidence="2">
    <name type="scientific">candidate division WS2 bacterium ADurb.Bin280</name>
    <dbReference type="NCBI Taxonomy" id="1852829"/>
    <lineage>
        <taxon>Bacteria</taxon>
        <taxon>candidate division WS2</taxon>
    </lineage>
</organism>
<sequence>MSEVIAELIPMLVRTGILLLIIMAPFKWEKELSGLWSQVVKYGKIAAVTQVATIGAGIAVGSRNIIERRKAARNFEFKKLTSQSGEELNKSIDSLAQARVRRTAKDPDEAKRVDFDTAKAEISQEIQDGNKSDIIKDIAYDSPAGKPKKGFNANFAMGRLGSFAFPDRYLDRILTGTSTVMFLTQALKNRSEFKKNIAKSTFGKFAETGLAEGAPAKIDRRIQGQYEDIRTFDSISDVADYDPENLKVLRGIYARLMGLPYNEDESLMTTDQLVAVTSGLIEHLKDPILGGKDARAYDNDPVLIAFQEYHRNKPNGPTDGYNEIGAMIAVHKKIMELAPRELSRYARGEKLGEEDRRRFMSASMLGQLGKVGYQPTDFKTKDRGSGDEGDEEPPPGTSPTGPSRPPTPTPPPPPESSSSPDYLELVKAVSAVESKVESSGDRAKDGLEKIGGLIAHFGENPPKNIDAQAVAQTNRRILTQLKDRGKETVADQIESEGQSLDVESLPEEDRGVAEEYLRNQRIATALSVNETNPIAISIAQNILTKPGEDLPNKLNQLQSSLDALTKTRDGGDAFRGPIIQAIKDITGTTATSERDIIFNTQSAIEALRNINPKE</sequence>
<name>A0A1V5SDR1_9BACT</name>
<dbReference type="EMBL" id="MWBO01000031">
    <property type="protein sequence ID" value="OQA52454.1"/>
    <property type="molecule type" value="Genomic_DNA"/>
</dbReference>
<gene>
    <name evidence="2" type="ORF">BWY43_00521</name>
</gene>
<feature type="compositionally biased region" description="Pro residues" evidence="1">
    <location>
        <begin position="394"/>
        <end position="415"/>
    </location>
</feature>
<dbReference type="Proteomes" id="UP000485367">
    <property type="component" value="Unassembled WGS sequence"/>
</dbReference>
<comment type="caution">
    <text evidence="2">The sequence shown here is derived from an EMBL/GenBank/DDBJ whole genome shotgun (WGS) entry which is preliminary data.</text>
</comment>
<reference evidence="2" key="1">
    <citation type="submission" date="2017-02" db="EMBL/GenBank/DDBJ databases">
        <title>Delving into the versatile metabolic prowess of the omnipresent phylum Bacteroidetes.</title>
        <authorList>
            <person name="Nobu M.K."/>
            <person name="Mei R."/>
            <person name="Narihiro T."/>
            <person name="Kuroda K."/>
            <person name="Liu W.-T."/>
        </authorList>
    </citation>
    <scope>NUCLEOTIDE SEQUENCE</scope>
    <source>
        <strain evidence="2">ADurb.Bin280</strain>
    </source>
</reference>
<feature type="region of interest" description="Disordered" evidence="1">
    <location>
        <begin position="370"/>
        <end position="420"/>
    </location>
</feature>
<accession>A0A1V5SDR1</accession>
<dbReference type="AlphaFoldDB" id="A0A1V5SDR1"/>
<evidence type="ECO:0000313" key="2">
    <source>
        <dbReference type="EMBL" id="OQA52454.1"/>
    </source>
</evidence>
<proteinExistence type="predicted"/>
<evidence type="ECO:0000256" key="1">
    <source>
        <dbReference type="SAM" id="MobiDB-lite"/>
    </source>
</evidence>